<feature type="transmembrane region" description="Helical" evidence="7">
    <location>
        <begin position="6"/>
        <end position="25"/>
    </location>
</feature>
<dbReference type="EMBL" id="NOZP01000185">
    <property type="protein sequence ID" value="OYD13918.1"/>
    <property type="molecule type" value="Genomic_DNA"/>
</dbReference>
<evidence type="ECO:0000313" key="10">
    <source>
        <dbReference type="Proteomes" id="UP000215559"/>
    </source>
</evidence>
<proteinExistence type="predicted"/>
<dbReference type="GO" id="GO:0051539">
    <property type="term" value="F:4 iron, 4 sulfur cluster binding"/>
    <property type="evidence" value="ECO:0007669"/>
    <property type="project" value="UniProtKB-KW"/>
</dbReference>
<gene>
    <name evidence="9" type="ORF">CH330_09835</name>
</gene>
<dbReference type="SUPFAM" id="SSF54862">
    <property type="entry name" value="4Fe-4S ferredoxins"/>
    <property type="match status" value="1"/>
</dbReference>
<keyword evidence="7" id="KW-1133">Transmembrane helix</keyword>
<keyword evidence="2" id="KW-0004">4Fe-4S</keyword>
<organism evidence="9 10">
    <name type="scientific">candidate division WOR-3 bacterium JGI_Cruoil_03_51_56</name>
    <dbReference type="NCBI Taxonomy" id="1973747"/>
    <lineage>
        <taxon>Bacteria</taxon>
        <taxon>Bacteria division WOR-3</taxon>
    </lineage>
</organism>
<keyword evidence="3" id="KW-0479">Metal-binding</keyword>
<comment type="caution">
    <text evidence="9">The sequence shown here is derived from an EMBL/GenBank/DDBJ whole genome shotgun (WGS) entry which is preliminary data.</text>
</comment>
<dbReference type="InterPro" id="IPR051684">
    <property type="entry name" value="Electron_Trans/Redox"/>
</dbReference>
<evidence type="ECO:0000256" key="5">
    <source>
        <dbReference type="ARBA" id="ARBA00023004"/>
    </source>
</evidence>
<dbReference type="GO" id="GO:0046872">
    <property type="term" value="F:metal ion binding"/>
    <property type="evidence" value="ECO:0007669"/>
    <property type="project" value="UniProtKB-KW"/>
</dbReference>
<keyword evidence="7" id="KW-0472">Membrane</keyword>
<dbReference type="InterPro" id="IPR017900">
    <property type="entry name" value="4Fe4S_Fe_S_CS"/>
</dbReference>
<protein>
    <recommendedName>
        <fullName evidence="8">4Fe-4S ferredoxin-type domain-containing protein</fullName>
    </recommendedName>
</protein>
<evidence type="ECO:0000256" key="2">
    <source>
        <dbReference type="ARBA" id="ARBA00022485"/>
    </source>
</evidence>
<keyword evidence="1" id="KW-0813">Transport</keyword>
<keyword evidence="7" id="KW-0812">Transmembrane</keyword>
<dbReference type="Pfam" id="PF13237">
    <property type="entry name" value="Fer4_10"/>
    <property type="match status" value="1"/>
</dbReference>
<feature type="domain" description="4Fe-4S ferredoxin-type" evidence="8">
    <location>
        <begin position="182"/>
        <end position="211"/>
    </location>
</feature>
<dbReference type="PROSITE" id="PS00198">
    <property type="entry name" value="4FE4S_FER_1"/>
    <property type="match status" value="1"/>
</dbReference>
<dbReference type="Proteomes" id="UP000215559">
    <property type="component" value="Unassembled WGS sequence"/>
</dbReference>
<feature type="transmembrane region" description="Helical" evidence="7">
    <location>
        <begin position="87"/>
        <end position="102"/>
    </location>
</feature>
<feature type="domain" description="4Fe-4S ferredoxin-type" evidence="8">
    <location>
        <begin position="212"/>
        <end position="236"/>
    </location>
</feature>
<sequence>GLGILIWTKFGHGFGIVAGVFGIVILGLTGRWFAAILTAVAGFLIVMIGTWSGQIPGVVLAMLVAVAGFGLVVLFDRVIKVSLPSNYLKFFFLILVVCIVTYKTTEPWFCKICPAGTLGAGIPLVLWDPLHELRNLIGWLYWVKIGILLLIVIAAIAVKRPFCRFICPIGAIYSVFNKASMLHIELDKERCNSCGLCKRVCPMNIAANEDPNQLECIRCFECVRKCPQSALKIRAL</sequence>
<dbReference type="PROSITE" id="PS51379">
    <property type="entry name" value="4FE4S_FER_2"/>
    <property type="match status" value="2"/>
</dbReference>
<evidence type="ECO:0000256" key="4">
    <source>
        <dbReference type="ARBA" id="ARBA00022982"/>
    </source>
</evidence>
<feature type="transmembrane region" description="Helical" evidence="7">
    <location>
        <begin position="57"/>
        <end position="75"/>
    </location>
</feature>
<dbReference type="Gene3D" id="3.30.70.20">
    <property type="match status" value="1"/>
</dbReference>
<keyword evidence="6" id="KW-0411">Iron-sulfur</keyword>
<dbReference type="InterPro" id="IPR017896">
    <property type="entry name" value="4Fe4S_Fe-S-bd"/>
</dbReference>
<reference evidence="9 10" key="1">
    <citation type="submission" date="2017-07" db="EMBL/GenBank/DDBJ databases">
        <title>Recovery of genomes from metagenomes via a dereplication, aggregation, and scoring strategy.</title>
        <authorList>
            <person name="Sieber C.M."/>
            <person name="Probst A.J."/>
            <person name="Sharrar A."/>
            <person name="Thomas B.C."/>
            <person name="Hess M."/>
            <person name="Tringe S.G."/>
            <person name="Banfield J.F."/>
        </authorList>
    </citation>
    <scope>NUCLEOTIDE SEQUENCE [LARGE SCALE GENOMIC DNA]</scope>
    <source>
        <strain evidence="9">JGI_Cruoil_03_51_56</strain>
    </source>
</reference>
<dbReference type="AlphaFoldDB" id="A0A235BNN8"/>
<evidence type="ECO:0000313" key="9">
    <source>
        <dbReference type="EMBL" id="OYD13918.1"/>
    </source>
</evidence>
<feature type="transmembrane region" description="Helical" evidence="7">
    <location>
        <begin position="32"/>
        <end position="51"/>
    </location>
</feature>
<name>A0A235BNN8_UNCW3</name>
<evidence type="ECO:0000256" key="1">
    <source>
        <dbReference type="ARBA" id="ARBA00022448"/>
    </source>
</evidence>
<keyword evidence="4" id="KW-0249">Electron transport</keyword>
<evidence type="ECO:0000256" key="7">
    <source>
        <dbReference type="SAM" id="Phobius"/>
    </source>
</evidence>
<feature type="transmembrane region" description="Helical" evidence="7">
    <location>
        <begin position="139"/>
        <end position="158"/>
    </location>
</feature>
<keyword evidence="5" id="KW-0408">Iron</keyword>
<evidence type="ECO:0000256" key="6">
    <source>
        <dbReference type="ARBA" id="ARBA00023014"/>
    </source>
</evidence>
<evidence type="ECO:0000259" key="8">
    <source>
        <dbReference type="PROSITE" id="PS51379"/>
    </source>
</evidence>
<dbReference type="GO" id="GO:0005886">
    <property type="term" value="C:plasma membrane"/>
    <property type="evidence" value="ECO:0007669"/>
    <property type="project" value="TreeGrafter"/>
</dbReference>
<evidence type="ECO:0000256" key="3">
    <source>
        <dbReference type="ARBA" id="ARBA00022723"/>
    </source>
</evidence>
<feature type="non-terminal residue" evidence="9">
    <location>
        <position position="1"/>
    </location>
</feature>
<accession>A0A235BNN8</accession>
<dbReference type="Pfam" id="PF12801">
    <property type="entry name" value="Fer4_5"/>
    <property type="match status" value="2"/>
</dbReference>
<dbReference type="PANTHER" id="PTHR30176">
    <property type="entry name" value="FERREDOXIN-TYPE PROTEIN NAPH"/>
    <property type="match status" value="1"/>
</dbReference>
<dbReference type="PANTHER" id="PTHR30176:SF3">
    <property type="entry name" value="FERREDOXIN-TYPE PROTEIN NAPH"/>
    <property type="match status" value="1"/>
</dbReference>